<dbReference type="PROSITE" id="PS00973">
    <property type="entry name" value="USP_2"/>
    <property type="match status" value="1"/>
</dbReference>
<dbReference type="GO" id="GO:0005829">
    <property type="term" value="C:cytosol"/>
    <property type="evidence" value="ECO:0007669"/>
    <property type="project" value="TreeGrafter"/>
</dbReference>
<feature type="domain" description="USP" evidence="9">
    <location>
        <begin position="118"/>
        <end position="440"/>
    </location>
</feature>
<dbReference type="EMBL" id="MU004509">
    <property type="protein sequence ID" value="KAF2649062.1"/>
    <property type="molecule type" value="Genomic_DNA"/>
</dbReference>
<comment type="similarity">
    <text evidence="2 7">Belongs to the peptidase C19 family.</text>
</comment>
<dbReference type="GO" id="GO:0006508">
    <property type="term" value="P:proteolysis"/>
    <property type="evidence" value="ECO:0007669"/>
    <property type="project" value="UniProtKB-KW"/>
</dbReference>
<evidence type="ECO:0000256" key="7">
    <source>
        <dbReference type="RuleBase" id="RU366025"/>
    </source>
</evidence>
<dbReference type="GO" id="GO:0005634">
    <property type="term" value="C:nucleus"/>
    <property type="evidence" value="ECO:0007669"/>
    <property type="project" value="TreeGrafter"/>
</dbReference>
<reference evidence="10" key="1">
    <citation type="journal article" date="2020" name="Stud. Mycol.">
        <title>101 Dothideomycetes genomes: a test case for predicting lifestyles and emergence of pathogens.</title>
        <authorList>
            <person name="Haridas S."/>
            <person name="Albert R."/>
            <person name="Binder M."/>
            <person name="Bloem J."/>
            <person name="Labutti K."/>
            <person name="Salamov A."/>
            <person name="Andreopoulos B."/>
            <person name="Baker S."/>
            <person name="Barry K."/>
            <person name="Bills G."/>
            <person name="Bluhm B."/>
            <person name="Cannon C."/>
            <person name="Castanera R."/>
            <person name="Culley D."/>
            <person name="Daum C."/>
            <person name="Ezra D."/>
            <person name="Gonzalez J."/>
            <person name="Henrissat B."/>
            <person name="Kuo A."/>
            <person name="Liang C."/>
            <person name="Lipzen A."/>
            <person name="Lutzoni F."/>
            <person name="Magnuson J."/>
            <person name="Mondo S."/>
            <person name="Nolan M."/>
            <person name="Ohm R."/>
            <person name="Pangilinan J."/>
            <person name="Park H.-J."/>
            <person name="Ramirez L."/>
            <person name="Alfaro M."/>
            <person name="Sun H."/>
            <person name="Tritt A."/>
            <person name="Yoshinaga Y."/>
            <person name="Zwiers L.-H."/>
            <person name="Turgeon B."/>
            <person name="Goodwin S."/>
            <person name="Spatafora J."/>
            <person name="Crous P."/>
            <person name="Grigoriev I."/>
        </authorList>
    </citation>
    <scope>NUCLEOTIDE SEQUENCE</scope>
    <source>
        <strain evidence="10">CBS 122681</strain>
    </source>
</reference>
<dbReference type="PROSITE" id="PS50235">
    <property type="entry name" value="USP_3"/>
    <property type="match status" value="1"/>
</dbReference>
<evidence type="ECO:0000313" key="10">
    <source>
        <dbReference type="EMBL" id="KAF2649062.1"/>
    </source>
</evidence>
<keyword evidence="5 7" id="KW-0378">Hydrolase</keyword>
<dbReference type="SUPFAM" id="SSF54001">
    <property type="entry name" value="Cysteine proteinases"/>
    <property type="match status" value="1"/>
</dbReference>
<keyword evidence="11" id="KW-1185">Reference proteome</keyword>
<feature type="coiled-coil region" evidence="8">
    <location>
        <begin position="16"/>
        <end position="64"/>
    </location>
</feature>
<evidence type="ECO:0000259" key="9">
    <source>
        <dbReference type="PROSITE" id="PS50235"/>
    </source>
</evidence>
<evidence type="ECO:0000313" key="11">
    <source>
        <dbReference type="Proteomes" id="UP000799324"/>
    </source>
</evidence>
<protein>
    <recommendedName>
        <fullName evidence="7">Ubiquitin carboxyl-terminal hydrolase</fullName>
        <ecNumber evidence="7">3.4.19.12</ecNumber>
    </recommendedName>
</protein>
<keyword evidence="6 7" id="KW-0788">Thiol protease</keyword>
<dbReference type="InterPro" id="IPR050164">
    <property type="entry name" value="Peptidase_C19"/>
</dbReference>
<evidence type="ECO:0000256" key="8">
    <source>
        <dbReference type="SAM" id="Coils"/>
    </source>
</evidence>
<dbReference type="InterPro" id="IPR038765">
    <property type="entry name" value="Papain-like_cys_pep_sf"/>
</dbReference>
<name>A0A6A6SNH5_9PLEO</name>
<accession>A0A6A6SNH5</accession>
<dbReference type="InterPro" id="IPR018200">
    <property type="entry name" value="USP_CS"/>
</dbReference>
<dbReference type="PANTHER" id="PTHR24006:SF888">
    <property type="entry name" value="UBIQUITIN CARBOXYL-TERMINAL HYDROLASE 30"/>
    <property type="match status" value="1"/>
</dbReference>
<evidence type="ECO:0000256" key="5">
    <source>
        <dbReference type="ARBA" id="ARBA00022801"/>
    </source>
</evidence>
<dbReference type="Proteomes" id="UP000799324">
    <property type="component" value="Unassembled WGS sequence"/>
</dbReference>
<evidence type="ECO:0000256" key="1">
    <source>
        <dbReference type="ARBA" id="ARBA00000707"/>
    </source>
</evidence>
<dbReference type="Gene3D" id="3.90.70.10">
    <property type="entry name" value="Cysteine proteinases"/>
    <property type="match status" value="1"/>
</dbReference>
<dbReference type="InterPro" id="IPR028889">
    <property type="entry name" value="USP"/>
</dbReference>
<dbReference type="GO" id="GO:0004843">
    <property type="term" value="F:cysteine-type deubiquitinase activity"/>
    <property type="evidence" value="ECO:0007669"/>
    <property type="project" value="UniProtKB-UniRule"/>
</dbReference>
<evidence type="ECO:0000256" key="3">
    <source>
        <dbReference type="ARBA" id="ARBA00022670"/>
    </source>
</evidence>
<dbReference type="OrthoDB" id="3800381at2759"/>
<proteinExistence type="inferred from homology"/>
<dbReference type="Pfam" id="PF00443">
    <property type="entry name" value="UCH"/>
    <property type="match status" value="1"/>
</dbReference>
<dbReference type="AlphaFoldDB" id="A0A6A6SNH5"/>
<sequence length="567" mass="64066">MATSIQHLQAAIKQKNDDFTRNISSARSLIKEAKNLRNAINQEAHALEEKQTQLLAQKRKAEEDVASAAAKKRKIVLAPVKTKVRKFARPKKSKPKPMNPVDEALASMPKDYRSPRPNGILNKGNMCYANAVLQGFAATLDPDWLGPVLGDHASDCKVIEGFLSLLDQIKRGEKEAFCDPSKFQNAVAVIGDPIFGGMKQEDATEWLRQINEILAHGPSYTYGRNPPTGNPLIEALLRVNEGTTRQCRSCKNEDWINNDTGDWMLTMYEPRNVPNKTHSINDLLAIKAESEMLEDYKCEACHQMGSARTWHGLRNLPEILAFKFHRTDLTGEVNPETQALKEVKKDYKVEPEVALNLAEYSINDKTRTKYSLRAVVRHIGTDLKAGHYIAYVHHEGHKWWKCDDSRVRASSLNAALSGLLDKKGRLVNNGDIAIAFYQRDGVPPSSEPDSEPVEEEYVEEEYMEVEPAQPPTPPKPIFDEGDPNFDVAAVLKYVDNALQNVNRELQEVETPLPRIPRTSDVMQAPLQMTDVVFLGPRAHARHWYDPCWWFFSRLINMENWAAYGDDI</sequence>
<dbReference type="CDD" id="cd02257">
    <property type="entry name" value="Peptidase_C19"/>
    <property type="match status" value="1"/>
</dbReference>
<evidence type="ECO:0000256" key="2">
    <source>
        <dbReference type="ARBA" id="ARBA00009085"/>
    </source>
</evidence>
<keyword evidence="3 7" id="KW-0645">Protease</keyword>
<comment type="catalytic activity">
    <reaction evidence="1 7">
        <text>Thiol-dependent hydrolysis of ester, thioester, amide, peptide and isopeptide bonds formed by the C-terminal Gly of ubiquitin (a 76-residue protein attached to proteins as an intracellular targeting signal).</text>
        <dbReference type="EC" id="3.4.19.12"/>
    </reaction>
</comment>
<evidence type="ECO:0000256" key="4">
    <source>
        <dbReference type="ARBA" id="ARBA00022786"/>
    </source>
</evidence>
<dbReference type="PANTHER" id="PTHR24006">
    <property type="entry name" value="UBIQUITIN CARBOXYL-TERMINAL HYDROLASE"/>
    <property type="match status" value="1"/>
</dbReference>
<dbReference type="EC" id="3.4.19.12" evidence="7"/>
<dbReference type="GO" id="GO:0016579">
    <property type="term" value="P:protein deubiquitination"/>
    <property type="evidence" value="ECO:0007669"/>
    <property type="project" value="InterPro"/>
</dbReference>
<organism evidence="10 11">
    <name type="scientific">Lophiostoma macrostomum CBS 122681</name>
    <dbReference type="NCBI Taxonomy" id="1314788"/>
    <lineage>
        <taxon>Eukaryota</taxon>
        <taxon>Fungi</taxon>
        <taxon>Dikarya</taxon>
        <taxon>Ascomycota</taxon>
        <taxon>Pezizomycotina</taxon>
        <taxon>Dothideomycetes</taxon>
        <taxon>Pleosporomycetidae</taxon>
        <taxon>Pleosporales</taxon>
        <taxon>Lophiostomataceae</taxon>
        <taxon>Lophiostoma</taxon>
    </lineage>
</organism>
<keyword evidence="4 7" id="KW-0833">Ubl conjugation pathway</keyword>
<dbReference type="InterPro" id="IPR001394">
    <property type="entry name" value="Peptidase_C19_UCH"/>
</dbReference>
<evidence type="ECO:0000256" key="6">
    <source>
        <dbReference type="ARBA" id="ARBA00022807"/>
    </source>
</evidence>
<keyword evidence="8" id="KW-0175">Coiled coil</keyword>
<gene>
    <name evidence="10" type="ORF">K491DRAFT_722029</name>
</gene>
<dbReference type="PROSITE" id="PS00972">
    <property type="entry name" value="USP_1"/>
    <property type="match status" value="1"/>
</dbReference>